<feature type="transmembrane region" description="Helical" evidence="1">
    <location>
        <begin position="41"/>
        <end position="58"/>
    </location>
</feature>
<gene>
    <name evidence="2" type="ORF">WMO65_20855</name>
</gene>
<keyword evidence="1" id="KW-0472">Membrane</keyword>
<keyword evidence="3" id="KW-1185">Reference proteome</keyword>
<protein>
    <submittedName>
        <fullName evidence="2">Uncharacterized protein</fullName>
    </submittedName>
</protein>
<feature type="transmembrane region" description="Helical" evidence="1">
    <location>
        <begin position="12"/>
        <end position="29"/>
    </location>
</feature>
<sequence>MREFINNIFANELFATIFAGVIICSFLLLSDGFLATLYRKLANLSMILMMIIAPFIATESPTPFDTILMALFGFVLINLPITIKRHIQKKKLQNEIKKTLFDDSMKDQQ</sequence>
<name>A0ABV1DST3_9FIRM</name>
<feature type="transmembrane region" description="Helical" evidence="1">
    <location>
        <begin position="64"/>
        <end position="83"/>
    </location>
</feature>
<evidence type="ECO:0000313" key="3">
    <source>
        <dbReference type="Proteomes" id="UP001457898"/>
    </source>
</evidence>
<accession>A0ABV1DST3</accession>
<dbReference type="Proteomes" id="UP001457898">
    <property type="component" value="Unassembled WGS sequence"/>
</dbReference>
<reference evidence="2 3" key="1">
    <citation type="submission" date="2024-03" db="EMBL/GenBank/DDBJ databases">
        <title>Human intestinal bacterial collection.</title>
        <authorList>
            <person name="Pauvert C."/>
            <person name="Hitch T.C.A."/>
            <person name="Clavel T."/>
        </authorList>
    </citation>
    <scope>NUCLEOTIDE SEQUENCE [LARGE SCALE GENOMIC DNA]</scope>
    <source>
        <strain evidence="2 3">CLA-SR-H028</strain>
    </source>
</reference>
<organism evidence="2 3">
    <name type="scientific">Blautia caccae</name>
    <dbReference type="NCBI Taxonomy" id="3133175"/>
    <lineage>
        <taxon>Bacteria</taxon>
        <taxon>Bacillati</taxon>
        <taxon>Bacillota</taxon>
        <taxon>Clostridia</taxon>
        <taxon>Lachnospirales</taxon>
        <taxon>Lachnospiraceae</taxon>
        <taxon>Blautia</taxon>
    </lineage>
</organism>
<keyword evidence="1" id="KW-1133">Transmembrane helix</keyword>
<dbReference type="RefSeq" id="WP_288976538.1">
    <property type="nucleotide sequence ID" value="NZ_JBBMFP010000024.1"/>
</dbReference>
<dbReference type="EMBL" id="JBBMFP010000024">
    <property type="protein sequence ID" value="MEQ2433447.1"/>
    <property type="molecule type" value="Genomic_DNA"/>
</dbReference>
<proteinExistence type="predicted"/>
<keyword evidence="1" id="KW-0812">Transmembrane</keyword>
<evidence type="ECO:0000313" key="2">
    <source>
        <dbReference type="EMBL" id="MEQ2433447.1"/>
    </source>
</evidence>
<comment type="caution">
    <text evidence="2">The sequence shown here is derived from an EMBL/GenBank/DDBJ whole genome shotgun (WGS) entry which is preliminary data.</text>
</comment>
<evidence type="ECO:0000256" key="1">
    <source>
        <dbReference type="SAM" id="Phobius"/>
    </source>
</evidence>